<evidence type="ECO:0000256" key="1">
    <source>
        <dbReference type="SAM" id="SignalP"/>
    </source>
</evidence>
<dbReference type="Proteomes" id="UP001642483">
    <property type="component" value="Unassembled WGS sequence"/>
</dbReference>
<proteinExistence type="predicted"/>
<sequence length="109" mass="11708">MCSTIALCLVLMWQTYFIQQSFAGCEDNTCAPNSTCIKIPSKANSTGKMISTQGSIGDGEKHCYGYCMPTSVGLDGSSLTFNGTYDGDLAFSNEMIPSGSCYLRNNTIK</sequence>
<keyword evidence="1" id="KW-0732">Signal</keyword>
<keyword evidence="3" id="KW-1185">Reference proteome</keyword>
<comment type="caution">
    <text evidence="2">The sequence shown here is derived from an EMBL/GenBank/DDBJ whole genome shotgun (WGS) entry which is preliminary data.</text>
</comment>
<feature type="chain" id="PRO_5045273288" evidence="1">
    <location>
        <begin position="24"/>
        <end position="109"/>
    </location>
</feature>
<evidence type="ECO:0000313" key="3">
    <source>
        <dbReference type="Proteomes" id="UP001642483"/>
    </source>
</evidence>
<organism evidence="2 3">
    <name type="scientific">Clavelina lepadiformis</name>
    <name type="common">Light-bulb sea squirt</name>
    <name type="synonym">Ascidia lepadiformis</name>
    <dbReference type="NCBI Taxonomy" id="159417"/>
    <lineage>
        <taxon>Eukaryota</taxon>
        <taxon>Metazoa</taxon>
        <taxon>Chordata</taxon>
        <taxon>Tunicata</taxon>
        <taxon>Ascidiacea</taxon>
        <taxon>Aplousobranchia</taxon>
        <taxon>Clavelinidae</taxon>
        <taxon>Clavelina</taxon>
    </lineage>
</organism>
<feature type="signal peptide" evidence="1">
    <location>
        <begin position="1"/>
        <end position="23"/>
    </location>
</feature>
<dbReference type="EMBL" id="CAWYQH010000119">
    <property type="protein sequence ID" value="CAK8690818.1"/>
    <property type="molecule type" value="Genomic_DNA"/>
</dbReference>
<accession>A0ABP0GGB3</accession>
<name>A0ABP0GGB3_CLALP</name>
<evidence type="ECO:0000313" key="2">
    <source>
        <dbReference type="EMBL" id="CAK8690818.1"/>
    </source>
</evidence>
<reference evidence="2 3" key="1">
    <citation type="submission" date="2024-02" db="EMBL/GenBank/DDBJ databases">
        <authorList>
            <person name="Daric V."/>
            <person name="Darras S."/>
        </authorList>
    </citation>
    <scope>NUCLEOTIDE SEQUENCE [LARGE SCALE GENOMIC DNA]</scope>
</reference>
<protein>
    <submittedName>
        <fullName evidence="2">Uncharacterized protein</fullName>
    </submittedName>
</protein>
<gene>
    <name evidence="2" type="ORF">CVLEPA_LOCUS23383</name>
</gene>